<comment type="caution">
    <text evidence="6">The sequence shown here is derived from an EMBL/GenBank/DDBJ whole genome shotgun (WGS) entry which is preliminary data.</text>
</comment>
<dbReference type="SUPFAM" id="SSF53850">
    <property type="entry name" value="Periplasmic binding protein-like II"/>
    <property type="match status" value="1"/>
</dbReference>
<proteinExistence type="inferred from homology"/>
<evidence type="ECO:0000256" key="2">
    <source>
        <dbReference type="ARBA" id="ARBA00005695"/>
    </source>
</evidence>
<keyword evidence="3" id="KW-0813">Transport</keyword>
<dbReference type="PIRSF" id="PIRSF002741">
    <property type="entry name" value="MppA"/>
    <property type="match status" value="1"/>
</dbReference>
<dbReference type="InterPro" id="IPR039424">
    <property type="entry name" value="SBP_5"/>
</dbReference>
<dbReference type="PANTHER" id="PTHR30290:SF10">
    <property type="entry name" value="PERIPLASMIC OLIGOPEPTIDE-BINDING PROTEIN-RELATED"/>
    <property type="match status" value="1"/>
</dbReference>
<accession>A0A4R6NBY4</accession>
<gene>
    <name evidence="6" type="ORF">DFR39_101645</name>
</gene>
<dbReference type="GO" id="GO:1904680">
    <property type="term" value="F:peptide transmembrane transporter activity"/>
    <property type="evidence" value="ECO:0007669"/>
    <property type="project" value="TreeGrafter"/>
</dbReference>
<evidence type="ECO:0000259" key="5">
    <source>
        <dbReference type="Pfam" id="PF00496"/>
    </source>
</evidence>
<dbReference type="PANTHER" id="PTHR30290">
    <property type="entry name" value="PERIPLASMIC BINDING COMPONENT OF ABC TRANSPORTER"/>
    <property type="match status" value="1"/>
</dbReference>
<organism evidence="6 7">
    <name type="scientific">Roseateles asaccharophilus</name>
    <dbReference type="NCBI Taxonomy" id="582607"/>
    <lineage>
        <taxon>Bacteria</taxon>
        <taxon>Pseudomonadati</taxon>
        <taxon>Pseudomonadota</taxon>
        <taxon>Betaproteobacteria</taxon>
        <taxon>Burkholderiales</taxon>
        <taxon>Sphaerotilaceae</taxon>
        <taxon>Roseateles</taxon>
    </lineage>
</organism>
<evidence type="ECO:0000313" key="7">
    <source>
        <dbReference type="Proteomes" id="UP000295357"/>
    </source>
</evidence>
<dbReference type="InterPro" id="IPR000914">
    <property type="entry name" value="SBP_5_dom"/>
</dbReference>
<name>A0A4R6NBY4_9BURK</name>
<keyword evidence="7" id="KW-1185">Reference proteome</keyword>
<dbReference type="Gene3D" id="3.40.190.10">
    <property type="entry name" value="Periplasmic binding protein-like II"/>
    <property type="match status" value="1"/>
</dbReference>
<dbReference type="GO" id="GO:0030288">
    <property type="term" value="C:outer membrane-bounded periplasmic space"/>
    <property type="evidence" value="ECO:0007669"/>
    <property type="project" value="UniProtKB-ARBA"/>
</dbReference>
<evidence type="ECO:0000256" key="3">
    <source>
        <dbReference type="ARBA" id="ARBA00022448"/>
    </source>
</evidence>
<dbReference type="Pfam" id="PF00496">
    <property type="entry name" value="SBP_bac_5"/>
    <property type="match status" value="1"/>
</dbReference>
<dbReference type="InterPro" id="IPR030678">
    <property type="entry name" value="Peptide/Ni-bd"/>
</dbReference>
<protein>
    <submittedName>
        <fullName evidence="6">ABC-type transport system substrate-binding protein</fullName>
    </submittedName>
</protein>
<evidence type="ECO:0000313" key="6">
    <source>
        <dbReference type="EMBL" id="TDP13171.1"/>
    </source>
</evidence>
<dbReference type="AlphaFoldDB" id="A0A4R6NBY4"/>
<evidence type="ECO:0000256" key="1">
    <source>
        <dbReference type="ARBA" id="ARBA00004196"/>
    </source>
</evidence>
<dbReference type="GO" id="GO:0015833">
    <property type="term" value="P:peptide transport"/>
    <property type="evidence" value="ECO:0007669"/>
    <property type="project" value="TreeGrafter"/>
</dbReference>
<reference evidence="6 7" key="1">
    <citation type="submission" date="2019-03" db="EMBL/GenBank/DDBJ databases">
        <title>Genomic Encyclopedia of Type Strains, Phase IV (KMG-IV): sequencing the most valuable type-strain genomes for metagenomic binning, comparative biology and taxonomic classification.</title>
        <authorList>
            <person name="Goeker M."/>
        </authorList>
    </citation>
    <scope>NUCLEOTIDE SEQUENCE [LARGE SCALE GENOMIC DNA]</scope>
    <source>
        <strain evidence="6 7">DSM 25082</strain>
    </source>
</reference>
<dbReference type="EMBL" id="SNXE01000001">
    <property type="protein sequence ID" value="TDP13171.1"/>
    <property type="molecule type" value="Genomic_DNA"/>
</dbReference>
<dbReference type="GO" id="GO:0043190">
    <property type="term" value="C:ATP-binding cassette (ABC) transporter complex"/>
    <property type="evidence" value="ECO:0007669"/>
    <property type="project" value="InterPro"/>
</dbReference>
<sequence length="629" mass="71300">MRPAAHKAGGVVVCEIRILDVMRRGFARAAGLAALLGAFSLTVAAQTAQPTKTLRYSFRVAETGFDPAQISDRYSKTVAAGIFEAPLEFAYLARPYQLRPSTAAAMPEISEDFKTLTFRIKPGIYFSDDPAFGGKKRELTAADYIYSIKRHYDPALNSRNLYLLENVQILGLSELRKELMAAKKPFDYDREVEGLQLLDRYTFRVKLGVGDPRFINQFADSAFLGAMAREVVEYYGEKKIMEHPVGTGPYRLAEWRRSSRIVLEKNPNYREELYDEQPPADADPVLKAQAAKLKGRRLPLTERVEIAIIEENQPRWLSFLRHEADVLEEVPSEYVSIATPNGKLAPNLAKEGMRSVRFPYPEVAFSYFNMEDPVVGGYTPEKVALRRAISLAVDIDKEIRLPRRGQAIPAQGPFGPGTFGYRPDYKSEMSEYNLPKAKALLDLYGYVDKNGDGWRDLPDGKPLVIEYATQPDSQSRQLIEQWQKNMDALGVRIEFKTAKWPENLKSANAGKLMMWGVSWVATAPDGDTFLALGDGRAKGQANKSRFDLPAYNELYQKQKLLPNGPERQALMEQAAKLMIAYMPYKITVHRLFTDLAQPWVIGFDRNVFIRDFWQYVDIDTEQLKKQQAR</sequence>
<dbReference type="Gene3D" id="3.10.105.10">
    <property type="entry name" value="Dipeptide-binding Protein, Domain 3"/>
    <property type="match status" value="1"/>
</dbReference>
<evidence type="ECO:0000256" key="4">
    <source>
        <dbReference type="ARBA" id="ARBA00022729"/>
    </source>
</evidence>
<dbReference type="Proteomes" id="UP000295357">
    <property type="component" value="Unassembled WGS sequence"/>
</dbReference>
<keyword evidence="4" id="KW-0732">Signal</keyword>
<comment type="subcellular location">
    <subcellularLocation>
        <location evidence="1">Cell envelope</location>
    </subcellularLocation>
</comment>
<feature type="domain" description="Solute-binding protein family 5" evidence="5">
    <location>
        <begin position="98"/>
        <end position="532"/>
    </location>
</feature>
<comment type="similarity">
    <text evidence="2">Belongs to the bacterial solute-binding protein 5 family.</text>
</comment>